<evidence type="ECO:0000313" key="1">
    <source>
        <dbReference type="EMBL" id="QKS70526.1"/>
    </source>
</evidence>
<dbReference type="RefSeq" id="WP_176008562.1">
    <property type="nucleotide sequence ID" value="NZ_CP041372.2"/>
</dbReference>
<keyword evidence="2" id="KW-1185">Reference proteome</keyword>
<reference evidence="2" key="1">
    <citation type="submission" date="2019-07" db="EMBL/GenBank/DDBJ databases">
        <title>Bacillus alkalisoli sp. nov. isolated from saline soil.</title>
        <authorList>
            <person name="Sun J.-Q."/>
            <person name="Xu L."/>
        </authorList>
    </citation>
    <scope>NUCLEOTIDE SEQUENCE [LARGE SCALE GENOMIC DNA]</scope>
    <source>
        <strain evidence="2">M4U3P1</strain>
    </source>
</reference>
<dbReference type="Proteomes" id="UP000318138">
    <property type="component" value="Chromosome"/>
</dbReference>
<protein>
    <submittedName>
        <fullName evidence="1">Uncharacterized protein</fullName>
    </submittedName>
</protein>
<evidence type="ECO:0000313" key="2">
    <source>
        <dbReference type="Proteomes" id="UP000318138"/>
    </source>
</evidence>
<sequence>MFDRKIRAVKKKARRYKRSFEKIDVFPRPWIEHDKSYYLVDYVRLRKPIGSALFSDEEEVVVEAKAAYKGLYLFNRLAEKIQQDGHMRAQIDVTYFRAPLKMIDKHPHEDLAEGRALIESLLAYQLKYRETYRTFFASLKERAEAKKPISEKDIEEAVHTAALLDVLQYVMIKEIADNTKKIERFIEQMKKHELWESITKGQRVFYTQLIENETIMKEELSNMQIVKHENHEKMLKLNKEKLQYYKQKECKHAEKALRYQL</sequence>
<proteinExistence type="predicted"/>
<dbReference type="EMBL" id="CP041372">
    <property type="protein sequence ID" value="QKS70526.1"/>
    <property type="molecule type" value="Genomic_DNA"/>
</dbReference>
<dbReference type="KEGG" id="psua:FLK61_27635"/>
<accession>A0A859FE79</accession>
<gene>
    <name evidence="1" type="ORF">FLK61_27635</name>
</gene>
<name>A0A859FE79_9BACI</name>
<organism evidence="1 2">
    <name type="scientific">Paenalkalicoccus suaedae</name>
    <dbReference type="NCBI Taxonomy" id="2592382"/>
    <lineage>
        <taxon>Bacteria</taxon>
        <taxon>Bacillati</taxon>
        <taxon>Bacillota</taxon>
        <taxon>Bacilli</taxon>
        <taxon>Bacillales</taxon>
        <taxon>Bacillaceae</taxon>
        <taxon>Paenalkalicoccus</taxon>
    </lineage>
</organism>
<dbReference type="AlphaFoldDB" id="A0A859FE79"/>